<dbReference type="SUPFAM" id="SSF57850">
    <property type="entry name" value="RING/U-box"/>
    <property type="match status" value="1"/>
</dbReference>
<evidence type="ECO:0000313" key="15">
    <source>
        <dbReference type="EMBL" id="KNC24757.1"/>
    </source>
</evidence>
<evidence type="ECO:0000256" key="5">
    <source>
        <dbReference type="ARBA" id="ARBA00022723"/>
    </source>
</evidence>
<feature type="compositionally biased region" description="Low complexity" evidence="12">
    <location>
        <begin position="376"/>
        <end position="401"/>
    </location>
</feature>
<sequence>MAHVNSGAISAGGGGGAGVGATGVGGSGVGGAGISTNVNTHAVVVWEFESRGGKWLPYTPAVSQHLERAHAKKLTRVLLSDADPELDKYYVNVRTMTQETEDASSRSMAGVRRMFYTPTSPAGKGTKWEWAGSASGDWHPYNMHVQCIIEDAWSKGEQTLDLYGTSSLPYTINFCNLTQTRQPSGPIRSIRRTQQAPYPLVKLTPQQAQQLSVQTNYSEYGHKRNNTLPKLAAKAHNNDNNNKQQQQQQHQTHLQRLNNNAAFGLNNNSSSRQPQSLPHSHSHTHSHSHQQQQQHSIQHPITVQQPPQNNRKSTKRNGELSTANLRQILNNLNIFGSSSSKQQQHHHHHQQPTTTNASSSGSNHLQTQTNHLQPFSHSSNVLTSSMSSHHSRCSEGSLQSKRSSRMSMHRSRSRTRASDTDTNSMKSHRRPSVDTVSTYLSHESKESLRSRNFAISVNDLLDCSLGSDEVFVPSLPASSTMSSISSSSSMMTAERAPAPPPLPSAGSISVAASGTSSSQHSAATQQQQQQQQHQLQQQQPIAGSIVGVDPASDMISRFVKVVEPPVWPNAQPCPMCMEELIHNAQNPAIALSRCQHLMHLQCLNGMIIAQQNDLNKNLFIECPVCGIVYGEKIGNQPNGTMSWSILSKSLPGHEGQNTIQIIYDIASGIQNQEHPHPGRAFFAVGFPRVCYLPDCPLGRKVLRFLKIAFDRRLLFSIGRSVTTGREDVVIWNSVDHKTQFNMFPDPTYLQRCMQQLVHLGVTD</sequence>
<evidence type="ECO:0000259" key="14">
    <source>
        <dbReference type="PROSITE" id="PS50918"/>
    </source>
</evidence>
<dbReference type="Pfam" id="PF18102">
    <property type="entry name" value="DTC"/>
    <property type="match status" value="1"/>
</dbReference>
<feature type="domain" description="WWE" evidence="14">
    <location>
        <begin position="114"/>
        <end position="192"/>
    </location>
</feature>
<dbReference type="GO" id="GO:0008270">
    <property type="term" value="F:zinc ion binding"/>
    <property type="evidence" value="ECO:0007669"/>
    <property type="project" value="UniProtKB-KW"/>
</dbReference>
<dbReference type="PANTHER" id="PTHR12622">
    <property type="entry name" value="DELTEX-RELATED"/>
    <property type="match status" value="1"/>
</dbReference>
<dbReference type="InterPro" id="IPR004170">
    <property type="entry name" value="WWE_dom"/>
</dbReference>
<dbReference type="FunFam" id="3.30.390.130:FF:000001">
    <property type="entry name" value="Probable E3 ubiquitin-protein ligase DTX3"/>
    <property type="match status" value="1"/>
</dbReference>
<dbReference type="AlphaFoldDB" id="A0A0L0BXJ7"/>
<keyword evidence="8 11" id="KW-0862">Zinc</keyword>
<keyword evidence="11" id="KW-0963">Cytoplasm</keyword>
<dbReference type="InterPro" id="IPR039399">
    <property type="entry name" value="Deltex_C_sf"/>
</dbReference>
<dbReference type="Pfam" id="PF02825">
    <property type="entry name" value="WWE"/>
    <property type="match status" value="2"/>
</dbReference>
<feature type="domain" description="WWE" evidence="14">
    <location>
        <begin position="32"/>
        <end position="113"/>
    </location>
</feature>
<dbReference type="SMART" id="SM00678">
    <property type="entry name" value="WWE"/>
    <property type="match status" value="2"/>
</dbReference>
<gene>
    <name evidence="15" type="ORF">FF38_04856</name>
</gene>
<dbReference type="Gene3D" id="3.30.390.130">
    <property type="match status" value="1"/>
</dbReference>
<dbReference type="InterPro" id="IPR018123">
    <property type="entry name" value="WWE-dom_subgr"/>
</dbReference>
<comment type="pathway">
    <text evidence="2 11">Protein modification; protein ubiquitination.</text>
</comment>
<evidence type="ECO:0000256" key="7">
    <source>
        <dbReference type="ARBA" id="ARBA00022771"/>
    </source>
</evidence>
<keyword evidence="4 11" id="KW-0808">Transferase</keyword>
<dbReference type="OrthoDB" id="2449614at2759"/>
<evidence type="ECO:0000256" key="12">
    <source>
        <dbReference type="SAM" id="MobiDB-lite"/>
    </source>
</evidence>
<comment type="caution">
    <text evidence="15">The sequence shown here is derived from an EMBL/GenBank/DDBJ whole genome shotgun (WGS) entry which is preliminary data.</text>
</comment>
<dbReference type="InterPro" id="IPR037197">
    <property type="entry name" value="WWE_dom_sf"/>
</dbReference>
<comment type="similarity">
    <text evidence="3 11">Belongs to the Deltex family.</text>
</comment>
<feature type="compositionally biased region" description="Low complexity" evidence="12">
    <location>
        <begin position="289"/>
        <end position="298"/>
    </location>
</feature>
<dbReference type="CDD" id="cd09633">
    <property type="entry name" value="Deltex_C"/>
    <property type="match status" value="1"/>
</dbReference>
<dbReference type="Gene3D" id="3.30.720.50">
    <property type="match status" value="2"/>
</dbReference>
<dbReference type="InterPro" id="IPR039398">
    <property type="entry name" value="Deltex_fam"/>
</dbReference>
<feature type="compositionally biased region" description="Low complexity" evidence="12">
    <location>
        <begin position="262"/>
        <end position="279"/>
    </location>
</feature>
<dbReference type="InterPro" id="IPR001841">
    <property type="entry name" value="Znf_RING"/>
</dbReference>
<evidence type="ECO:0000256" key="3">
    <source>
        <dbReference type="ARBA" id="ARBA00009413"/>
    </source>
</evidence>
<reference evidence="15 16" key="1">
    <citation type="journal article" date="2015" name="Nat. Commun.">
        <title>Lucilia cuprina genome unlocks parasitic fly biology to underpin future interventions.</title>
        <authorList>
            <person name="Anstead C.A."/>
            <person name="Korhonen P.K."/>
            <person name="Young N.D."/>
            <person name="Hall R.S."/>
            <person name="Jex A.R."/>
            <person name="Murali S.C."/>
            <person name="Hughes D.S."/>
            <person name="Lee S.F."/>
            <person name="Perry T."/>
            <person name="Stroehlein A.J."/>
            <person name="Ansell B.R."/>
            <person name="Breugelmans B."/>
            <person name="Hofmann A."/>
            <person name="Qu J."/>
            <person name="Dugan S."/>
            <person name="Lee S.L."/>
            <person name="Chao H."/>
            <person name="Dinh H."/>
            <person name="Han Y."/>
            <person name="Doddapaneni H.V."/>
            <person name="Worley K.C."/>
            <person name="Muzny D.M."/>
            <person name="Ioannidis P."/>
            <person name="Waterhouse R.M."/>
            <person name="Zdobnov E.M."/>
            <person name="James P.J."/>
            <person name="Bagnall N.H."/>
            <person name="Kotze A.C."/>
            <person name="Gibbs R.A."/>
            <person name="Richards S."/>
            <person name="Batterham P."/>
            <person name="Gasser R.B."/>
        </authorList>
    </citation>
    <scope>NUCLEOTIDE SEQUENCE [LARGE SCALE GENOMIC DNA]</scope>
    <source>
        <strain evidence="15 16">LS</strain>
        <tissue evidence="15">Full body</tissue>
    </source>
</reference>
<dbReference type="Proteomes" id="UP000037069">
    <property type="component" value="Unassembled WGS sequence"/>
</dbReference>
<dbReference type="PROSITE" id="PS50089">
    <property type="entry name" value="ZF_RING_2"/>
    <property type="match status" value="1"/>
</dbReference>
<dbReference type="PROSITE" id="PS50918">
    <property type="entry name" value="WWE"/>
    <property type="match status" value="2"/>
</dbReference>
<keyword evidence="9" id="KW-0914">Notch signaling pathway</keyword>
<proteinExistence type="inferred from homology"/>
<dbReference type="GO" id="GO:0005737">
    <property type="term" value="C:cytoplasm"/>
    <property type="evidence" value="ECO:0007669"/>
    <property type="project" value="UniProtKB-SubCell"/>
</dbReference>
<keyword evidence="16" id="KW-1185">Reference proteome</keyword>
<keyword evidence="7 10" id="KW-0863">Zinc-finger</keyword>
<feature type="compositionally biased region" description="Low complexity" evidence="12">
    <location>
        <begin position="478"/>
        <end position="492"/>
    </location>
</feature>
<dbReference type="InterPro" id="IPR039396">
    <property type="entry name" value="Deltex_C"/>
</dbReference>
<evidence type="ECO:0000259" key="13">
    <source>
        <dbReference type="PROSITE" id="PS50089"/>
    </source>
</evidence>
<evidence type="ECO:0000256" key="10">
    <source>
        <dbReference type="PROSITE-ProRule" id="PRU00175"/>
    </source>
</evidence>
<evidence type="ECO:0000256" key="1">
    <source>
        <dbReference type="ARBA" id="ARBA00000900"/>
    </source>
</evidence>
<evidence type="ECO:0000256" key="11">
    <source>
        <dbReference type="RuleBase" id="RU367105"/>
    </source>
</evidence>
<name>A0A0L0BXJ7_LUCCU</name>
<keyword evidence="5 11" id="KW-0479">Metal-binding</keyword>
<comment type="subcellular location">
    <subcellularLocation>
        <location evidence="11">Cytoplasm</location>
    </subcellularLocation>
</comment>
<organism evidence="15 16">
    <name type="scientific">Lucilia cuprina</name>
    <name type="common">Green bottle fly</name>
    <name type="synonym">Australian sheep blowfly</name>
    <dbReference type="NCBI Taxonomy" id="7375"/>
    <lineage>
        <taxon>Eukaryota</taxon>
        <taxon>Metazoa</taxon>
        <taxon>Ecdysozoa</taxon>
        <taxon>Arthropoda</taxon>
        <taxon>Hexapoda</taxon>
        <taxon>Insecta</taxon>
        <taxon>Pterygota</taxon>
        <taxon>Neoptera</taxon>
        <taxon>Endopterygota</taxon>
        <taxon>Diptera</taxon>
        <taxon>Brachycera</taxon>
        <taxon>Muscomorpha</taxon>
        <taxon>Oestroidea</taxon>
        <taxon>Calliphoridae</taxon>
        <taxon>Luciliinae</taxon>
        <taxon>Lucilia</taxon>
    </lineage>
</organism>
<dbReference type="GO" id="GO:0061630">
    <property type="term" value="F:ubiquitin protein ligase activity"/>
    <property type="evidence" value="ECO:0007669"/>
    <property type="project" value="UniProtKB-UniRule"/>
</dbReference>
<feature type="domain" description="RING-type" evidence="13">
    <location>
        <begin position="573"/>
        <end position="625"/>
    </location>
</feature>
<dbReference type="Gene3D" id="3.30.40.10">
    <property type="entry name" value="Zinc/RING finger domain, C3HC4 (zinc finger)"/>
    <property type="match status" value="1"/>
</dbReference>
<feature type="compositionally biased region" description="Low complexity" evidence="12">
    <location>
        <begin position="504"/>
        <end position="540"/>
    </location>
</feature>
<accession>A0A0L0BXJ7</accession>
<evidence type="ECO:0000256" key="9">
    <source>
        <dbReference type="ARBA" id="ARBA00022976"/>
    </source>
</evidence>
<dbReference type="EC" id="2.3.2.27" evidence="11"/>
<dbReference type="GO" id="GO:0016567">
    <property type="term" value="P:protein ubiquitination"/>
    <property type="evidence" value="ECO:0007669"/>
    <property type="project" value="UniProtKB-UniRule"/>
</dbReference>
<keyword evidence="6" id="KW-0677">Repeat</keyword>
<evidence type="ECO:0000256" key="2">
    <source>
        <dbReference type="ARBA" id="ARBA00004906"/>
    </source>
</evidence>
<feature type="compositionally biased region" description="Basic residues" evidence="12">
    <location>
        <begin position="402"/>
        <end position="415"/>
    </location>
</feature>
<dbReference type="STRING" id="7375.A0A0L0BXJ7"/>
<feature type="compositionally biased region" description="Polar residues" evidence="12">
    <location>
        <begin position="352"/>
        <end position="375"/>
    </location>
</feature>
<dbReference type="SUPFAM" id="SSF117839">
    <property type="entry name" value="WWE domain"/>
    <property type="match status" value="2"/>
</dbReference>
<comment type="catalytic activity">
    <reaction evidence="1 11">
        <text>S-ubiquitinyl-[E2 ubiquitin-conjugating enzyme]-L-cysteine + [acceptor protein]-L-lysine = [E2 ubiquitin-conjugating enzyme]-L-cysteine + N(6)-ubiquitinyl-[acceptor protein]-L-lysine.</text>
        <dbReference type="EC" id="2.3.2.27"/>
    </reaction>
</comment>
<dbReference type="OMA" id="MFYAPSS"/>
<feature type="region of interest" description="Disordered" evidence="12">
    <location>
        <begin position="262"/>
        <end position="298"/>
    </location>
</feature>
<evidence type="ECO:0000256" key="4">
    <source>
        <dbReference type="ARBA" id="ARBA00022679"/>
    </source>
</evidence>
<feature type="region of interest" description="Disordered" evidence="12">
    <location>
        <begin position="474"/>
        <end position="540"/>
    </location>
</feature>
<dbReference type="SMART" id="SM00184">
    <property type="entry name" value="RING"/>
    <property type="match status" value="1"/>
</dbReference>
<evidence type="ECO:0000256" key="8">
    <source>
        <dbReference type="ARBA" id="ARBA00022833"/>
    </source>
</evidence>
<protein>
    <recommendedName>
        <fullName evidence="11">E3 ubiquitin-protein ligase</fullName>
        <ecNumber evidence="11">2.3.2.27</ecNumber>
    </recommendedName>
</protein>
<feature type="region of interest" description="Disordered" evidence="12">
    <location>
        <begin position="338"/>
        <end position="447"/>
    </location>
</feature>
<dbReference type="UniPathway" id="UPA00143"/>
<dbReference type="GO" id="GO:0007219">
    <property type="term" value="P:Notch signaling pathway"/>
    <property type="evidence" value="ECO:0007669"/>
    <property type="project" value="UniProtKB-KW"/>
</dbReference>
<dbReference type="InterPro" id="IPR013083">
    <property type="entry name" value="Znf_RING/FYVE/PHD"/>
</dbReference>
<evidence type="ECO:0000256" key="6">
    <source>
        <dbReference type="ARBA" id="ARBA00022737"/>
    </source>
</evidence>
<evidence type="ECO:0000313" key="16">
    <source>
        <dbReference type="Proteomes" id="UP000037069"/>
    </source>
</evidence>
<dbReference type="EMBL" id="JRES01001179">
    <property type="protein sequence ID" value="KNC24757.1"/>
    <property type="molecule type" value="Genomic_DNA"/>
</dbReference>